<proteinExistence type="inferred from homology"/>
<protein>
    <submittedName>
        <fullName evidence="3">Short-chain dehydrogenase</fullName>
    </submittedName>
</protein>
<comment type="caution">
    <text evidence="3">The sequence shown here is derived from an EMBL/GenBank/DDBJ whole genome shotgun (WGS) entry which is preliminary data.</text>
</comment>
<name>A0AAJ0C085_9PEZI</name>
<dbReference type="PANTHER" id="PTHR24320:SF283">
    <property type="entry name" value="RETINOL DEHYDROGENASE 11"/>
    <property type="match status" value="1"/>
</dbReference>
<comment type="similarity">
    <text evidence="1">Belongs to the short-chain dehydrogenases/reductases (SDR) family.</text>
</comment>
<evidence type="ECO:0000256" key="1">
    <source>
        <dbReference type="ARBA" id="ARBA00006484"/>
    </source>
</evidence>
<accession>A0AAJ0C085</accession>
<dbReference type="RefSeq" id="XP_060283719.1">
    <property type="nucleotide sequence ID" value="XM_060427896.1"/>
</dbReference>
<gene>
    <name evidence="3" type="ORF">QBC33DRAFT_538529</name>
</gene>
<organism evidence="3 4">
    <name type="scientific">Phialemonium atrogriseum</name>
    <dbReference type="NCBI Taxonomy" id="1093897"/>
    <lineage>
        <taxon>Eukaryota</taxon>
        <taxon>Fungi</taxon>
        <taxon>Dikarya</taxon>
        <taxon>Ascomycota</taxon>
        <taxon>Pezizomycotina</taxon>
        <taxon>Sordariomycetes</taxon>
        <taxon>Sordariomycetidae</taxon>
        <taxon>Cephalothecales</taxon>
        <taxon>Cephalothecaceae</taxon>
        <taxon>Phialemonium</taxon>
    </lineage>
</organism>
<dbReference type="AlphaFoldDB" id="A0AAJ0C085"/>
<evidence type="ECO:0000313" key="4">
    <source>
        <dbReference type="Proteomes" id="UP001244011"/>
    </source>
</evidence>
<dbReference type="InterPro" id="IPR002347">
    <property type="entry name" value="SDR_fam"/>
</dbReference>
<sequence length="321" mass="34845">MSPFSFHTIGEEVAIALADRVKGRTFVITGASEKSLAASAAIELAKQSPEHIVFVARSKAKIDPVTSEIQSIASSVKTTFVQCDLTDQESIRNAAEEINSNGHIEKIDALINSAGIMNIKDYTVDNKGNELTFSANHIGHFLLTNLLIPKILAAGKGARIVNLTSRGHRISNVRFDDPDFSGGAAYDGWSAYGQSKTANVLFSVELDRRLAGRGVRSYAVHPGSIWGTGLATHLDMSDFGDIDHVARRNTGRPFTLEEMKTIPEGTSAMLVAALDPDLESRDGVFVEDCQHGEPYDYALDPEGARRLWKLSEALVGQEFDP</sequence>
<dbReference type="EMBL" id="MU839008">
    <property type="protein sequence ID" value="KAK1767506.1"/>
    <property type="molecule type" value="Genomic_DNA"/>
</dbReference>
<dbReference type="Pfam" id="PF00106">
    <property type="entry name" value="adh_short"/>
    <property type="match status" value="1"/>
</dbReference>
<dbReference type="GeneID" id="85311083"/>
<dbReference type="PANTHER" id="PTHR24320">
    <property type="entry name" value="RETINOL DEHYDROGENASE"/>
    <property type="match status" value="1"/>
</dbReference>
<dbReference type="Proteomes" id="UP001244011">
    <property type="component" value="Unassembled WGS sequence"/>
</dbReference>
<keyword evidence="2" id="KW-0560">Oxidoreductase</keyword>
<evidence type="ECO:0000256" key="2">
    <source>
        <dbReference type="ARBA" id="ARBA00023002"/>
    </source>
</evidence>
<dbReference type="GO" id="GO:0016491">
    <property type="term" value="F:oxidoreductase activity"/>
    <property type="evidence" value="ECO:0007669"/>
    <property type="project" value="UniProtKB-KW"/>
</dbReference>
<dbReference type="InterPro" id="IPR036291">
    <property type="entry name" value="NAD(P)-bd_dom_sf"/>
</dbReference>
<reference evidence="3" key="1">
    <citation type="submission" date="2023-06" db="EMBL/GenBank/DDBJ databases">
        <title>Genome-scale phylogeny and comparative genomics of the fungal order Sordariales.</title>
        <authorList>
            <consortium name="Lawrence Berkeley National Laboratory"/>
            <person name="Hensen N."/>
            <person name="Bonometti L."/>
            <person name="Westerberg I."/>
            <person name="Brannstrom I.O."/>
            <person name="Guillou S."/>
            <person name="Cros-Aarteil S."/>
            <person name="Calhoun S."/>
            <person name="Haridas S."/>
            <person name="Kuo A."/>
            <person name="Mondo S."/>
            <person name="Pangilinan J."/>
            <person name="Riley R."/>
            <person name="Labutti K."/>
            <person name="Andreopoulos B."/>
            <person name="Lipzen A."/>
            <person name="Chen C."/>
            <person name="Yanf M."/>
            <person name="Daum C."/>
            <person name="Ng V."/>
            <person name="Clum A."/>
            <person name="Steindorff A."/>
            <person name="Ohm R."/>
            <person name="Martin F."/>
            <person name="Silar P."/>
            <person name="Natvig D."/>
            <person name="Lalanne C."/>
            <person name="Gautier V."/>
            <person name="Ament-Velasquez S.L."/>
            <person name="Kruys A."/>
            <person name="Hutchinson M.I."/>
            <person name="Powell A.J."/>
            <person name="Barry K."/>
            <person name="Miller A.N."/>
            <person name="Grigoriev I.V."/>
            <person name="Debuchy R."/>
            <person name="Gladieux P."/>
            <person name="Thoren M.H."/>
            <person name="Johannesson H."/>
        </authorList>
    </citation>
    <scope>NUCLEOTIDE SEQUENCE</scope>
    <source>
        <strain evidence="3">8032-3</strain>
    </source>
</reference>
<keyword evidence="4" id="KW-1185">Reference proteome</keyword>
<dbReference type="SUPFAM" id="SSF51735">
    <property type="entry name" value="NAD(P)-binding Rossmann-fold domains"/>
    <property type="match status" value="1"/>
</dbReference>
<dbReference type="PRINTS" id="PR00081">
    <property type="entry name" value="GDHRDH"/>
</dbReference>
<evidence type="ECO:0000313" key="3">
    <source>
        <dbReference type="EMBL" id="KAK1767506.1"/>
    </source>
</evidence>
<dbReference type="Gene3D" id="3.40.50.720">
    <property type="entry name" value="NAD(P)-binding Rossmann-like Domain"/>
    <property type="match status" value="1"/>
</dbReference>